<evidence type="ECO:0000313" key="2">
    <source>
        <dbReference type="EMBL" id="KAF6752634.1"/>
    </source>
</evidence>
<feature type="compositionally biased region" description="Low complexity" evidence="1">
    <location>
        <begin position="157"/>
        <end position="174"/>
    </location>
</feature>
<feature type="compositionally biased region" description="Basic residues" evidence="1">
    <location>
        <begin position="189"/>
        <end position="198"/>
    </location>
</feature>
<feature type="compositionally biased region" description="Basic residues" evidence="1">
    <location>
        <begin position="223"/>
        <end position="239"/>
    </location>
</feature>
<dbReference type="Proteomes" id="UP000521943">
    <property type="component" value="Unassembled WGS sequence"/>
</dbReference>
<organism evidence="2 3">
    <name type="scientific">Ephemerocybe angulata</name>
    <dbReference type="NCBI Taxonomy" id="980116"/>
    <lineage>
        <taxon>Eukaryota</taxon>
        <taxon>Fungi</taxon>
        <taxon>Dikarya</taxon>
        <taxon>Basidiomycota</taxon>
        <taxon>Agaricomycotina</taxon>
        <taxon>Agaricomycetes</taxon>
        <taxon>Agaricomycetidae</taxon>
        <taxon>Agaricales</taxon>
        <taxon>Agaricineae</taxon>
        <taxon>Psathyrellaceae</taxon>
        <taxon>Ephemerocybe</taxon>
    </lineage>
</organism>
<sequence length="272" mass="30164">MGSTTPLRMLRALLRLRAGIRTRGRGSSVRFWKKRSRLLPPQQSAPGSSRLPSRSQTRISLPNSMRGRRRATVTRRKMKGRMKTTKPKTSLTRPLAKPAVGNSTPRKSTRRVTPTKQAPTTLATSTTSNRTPLLSPLLAITRTYTKRKSRTMTRTESTSWLTPTSPSLTTLPTSKRTPKRKSSTISRAKSTRRRKRTTRMPLLPAARVDGSHLRYIATTSTRTKPKNMSRKRRTSKKNPSHPAATASPASAPTLGLSHPPPFPALPLALGPR</sequence>
<keyword evidence="3" id="KW-1185">Reference proteome</keyword>
<reference evidence="2 3" key="1">
    <citation type="submission" date="2020-07" db="EMBL/GenBank/DDBJ databases">
        <title>Comparative genomics of pyrophilous fungi reveals a link between fire events and developmental genes.</title>
        <authorList>
            <consortium name="DOE Joint Genome Institute"/>
            <person name="Steindorff A.S."/>
            <person name="Carver A."/>
            <person name="Calhoun S."/>
            <person name="Stillman K."/>
            <person name="Liu H."/>
            <person name="Lipzen A."/>
            <person name="Pangilinan J."/>
            <person name="Labutti K."/>
            <person name="Bruns T.D."/>
            <person name="Grigoriev I.V."/>
        </authorList>
    </citation>
    <scope>NUCLEOTIDE SEQUENCE [LARGE SCALE GENOMIC DNA]</scope>
    <source>
        <strain evidence="2 3">CBS 144469</strain>
    </source>
</reference>
<comment type="caution">
    <text evidence="2">The sequence shown here is derived from an EMBL/GenBank/DDBJ whole genome shotgun (WGS) entry which is preliminary data.</text>
</comment>
<dbReference type="EMBL" id="JACGCI010000043">
    <property type="protein sequence ID" value="KAF6752634.1"/>
    <property type="molecule type" value="Genomic_DNA"/>
</dbReference>
<dbReference type="AlphaFoldDB" id="A0A8H6HSZ4"/>
<accession>A0A8H6HSZ4</accession>
<evidence type="ECO:0000256" key="1">
    <source>
        <dbReference type="SAM" id="MobiDB-lite"/>
    </source>
</evidence>
<gene>
    <name evidence="2" type="ORF">DFP72DRAFT_904274</name>
</gene>
<feature type="compositionally biased region" description="Basic residues" evidence="1">
    <location>
        <begin position="66"/>
        <end position="86"/>
    </location>
</feature>
<protein>
    <submittedName>
        <fullName evidence="2">Uncharacterized protein</fullName>
    </submittedName>
</protein>
<name>A0A8H6HSZ4_9AGAR</name>
<feature type="compositionally biased region" description="Low complexity" evidence="1">
    <location>
        <begin position="240"/>
        <end position="253"/>
    </location>
</feature>
<feature type="region of interest" description="Disordered" evidence="1">
    <location>
        <begin position="23"/>
        <end position="129"/>
    </location>
</feature>
<feature type="region of interest" description="Disordered" evidence="1">
    <location>
        <begin position="147"/>
        <end position="272"/>
    </location>
</feature>
<feature type="compositionally biased region" description="Polar residues" evidence="1">
    <location>
        <begin position="41"/>
        <end position="63"/>
    </location>
</feature>
<feature type="compositionally biased region" description="Low complexity" evidence="1">
    <location>
        <begin position="115"/>
        <end position="129"/>
    </location>
</feature>
<evidence type="ECO:0000313" key="3">
    <source>
        <dbReference type="Proteomes" id="UP000521943"/>
    </source>
</evidence>
<proteinExistence type="predicted"/>
<feature type="compositionally biased region" description="Polar residues" evidence="1">
    <location>
        <begin position="101"/>
        <end position="114"/>
    </location>
</feature>